<dbReference type="CDD" id="cd06850">
    <property type="entry name" value="biotinyl_domain"/>
    <property type="match status" value="1"/>
</dbReference>
<evidence type="ECO:0000259" key="2">
    <source>
        <dbReference type="PROSITE" id="PS50968"/>
    </source>
</evidence>
<dbReference type="InterPro" id="IPR050709">
    <property type="entry name" value="Biotin_Carboxyl_Carrier/Decarb"/>
</dbReference>
<dbReference type="GeneID" id="98069079"/>
<dbReference type="EMBL" id="ADMC01000022">
    <property type="protein sequence ID" value="EHP47652.1"/>
    <property type="molecule type" value="Genomic_DNA"/>
</dbReference>
<dbReference type="InterPro" id="IPR001882">
    <property type="entry name" value="Biotin_BS"/>
</dbReference>
<dbReference type="InterPro" id="IPR011053">
    <property type="entry name" value="Single_hybrid_motif"/>
</dbReference>
<accession>H1DGW9</accession>
<dbReference type="eggNOG" id="COG4770">
    <property type="taxonomic scope" value="Bacteria"/>
</dbReference>
<organism evidence="3 4">
    <name type="scientific">Odoribacter laneus YIT 12061</name>
    <dbReference type="NCBI Taxonomy" id="742817"/>
    <lineage>
        <taxon>Bacteria</taxon>
        <taxon>Pseudomonadati</taxon>
        <taxon>Bacteroidota</taxon>
        <taxon>Bacteroidia</taxon>
        <taxon>Bacteroidales</taxon>
        <taxon>Odoribacteraceae</taxon>
        <taxon>Odoribacter</taxon>
    </lineage>
</organism>
<gene>
    <name evidence="3" type="ORF">HMPREF9449_01505</name>
</gene>
<dbReference type="RefSeq" id="WP_009136653.1">
    <property type="nucleotide sequence ID" value="NZ_JH594596.1"/>
</dbReference>
<sequence length="142" mass="15100">MKKYKFKINGQTYEVEVGGFDGSNATVSVNGTPYQVEIQGEEKKAKTPVLARKPVVNKPGEGQIKKNESSGAAYKINSPLPGTIKKINISVGATVKAGECVMIMEAMKMDNNVMAEKGGVVQAIKVKEGDAVLQGDTLVEIA</sequence>
<protein>
    <recommendedName>
        <fullName evidence="2">Lipoyl-binding domain-containing protein</fullName>
    </recommendedName>
</protein>
<dbReference type="Gene3D" id="2.40.50.100">
    <property type="match status" value="1"/>
</dbReference>
<dbReference type="PANTHER" id="PTHR45266">
    <property type="entry name" value="OXALOACETATE DECARBOXYLASE ALPHA CHAIN"/>
    <property type="match status" value="1"/>
</dbReference>
<keyword evidence="4" id="KW-1185">Reference proteome</keyword>
<proteinExistence type="predicted"/>
<dbReference type="SUPFAM" id="SSF51230">
    <property type="entry name" value="Single hybrid motif"/>
    <property type="match status" value="1"/>
</dbReference>
<dbReference type="PROSITE" id="PS00188">
    <property type="entry name" value="BIOTIN"/>
    <property type="match status" value="1"/>
</dbReference>
<name>H1DGW9_9BACT</name>
<dbReference type="PATRIC" id="fig|742817.3.peg.1600"/>
<dbReference type="PROSITE" id="PS50968">
    <property type="entry name" value="BIOTINYL_LIPOYL"/>
    <property type="match status" value="1"/>
</dbReference>
<keyword evidence="1" id="KW-0092">Biotin</keyword>
<dbReference type="HOGENOM" id="CLU_016733_5_4_10"/>
<dbReference type="AlphaFoldDB" id="H1DGW9"/>
<reference evidence="3 4" key="1">
    <citation type="submission" date="2012-01" db="EMBL/GenBank/DDBJ databases">
        <title>The Genome Sequence of Odoribacter laneus YIT 12061.</title>
        <authorList>
            <consortium name="The Broad Institute Genome Sequencing Platform"/>
            <person name="Earl A."/>
            <person name="Ward D."/>
            <person name="Feldgarden M."/>
            <person name="Gevers D."/>
            <person name="Morotomi M."/>
            <person name="Young S.K."/>
            <person name="Zeng Q."/>
            <person name="Gargeya S."/>
            <person name="Fitzgerald M."/>
            <person name="Haas B."/>
            <person name="Abouelleil A."/>
            <person name="Alvarado L."/>
            <person name="Arachchi H.M."/>
            <person name="Berlin A."/>
            <person name="Chapman S.B."/>
            <person name="Gearin G."/>
            <person name="Goldberg J."/>
            <person name="Griggs A."/>
            <person name="Gujja S."/>
            <person name="Hansen M."/>
            <person name="Heiman D."/>
            <person name="Howarth C."/>
            <person name="Larimer J."/>
            <person name="Lui A."/>
            <person name="MacDonald P.J.P."/>
            <person name="McCowen C."/>
            <person name="Montmayeur A."/>
            <person name="Murphy C."/>
            <person name="Neiman D."/>
            <person name="Pearson M."/>
            <person name="Priest M."/>
            <person name="Roberts A."/>
            <person name="Saif S."/>
            <person name="Shea T."/>
            <person name="Sisk P."/>
            <person name="Stolte C."/>
            <person name="Sykes S."/>
            <person name="Wortman J."/>
            <person name="Nusbaum C."/>
            <person name="Birren B."/>
        </authorList>
    </citation>
    <scope>NUCLEOTIDE SEQUENCE [LARGE SCALE GENOMIC DNA]</scope>
    <source>
        <strain evidence="3 4">YIT 12061</strain>
    </source>
</reference>
<feature type="domain" description="Lipoyl-binding" evidence="2">
    <location>
        <begin position="67"/>
        <end position="142"/>
    </location>
</feature>
<evidence type="ECO:0000313" key="4">
    <source>
        <dbReference type="Proteomes" id="UP000004892"/>
    </source>
</evidence>
<comment type="caution">
    <text evidence="3">The sequence shown here is derived from an EMBL/GenBank/DDBJ whole genome shotgun (WGS) entry which is preliminary data.</text>
</comment>
<evidence type="ECO:0000256" key="1">
    <source>
        <dbReference type="ARBA" id="ARBA00023267"/>
    </source>
</evidence>
<dbReference type="Pfam" id="PF00364">
    <property type="entry name" value="Biotin_lipoyl"/>
    <property type="match status" value="1"/>
</dbReference>
<dbReference type="Proteomes" id="UP000004892">
    <property type="component" value="Unassembled WGS sequence"/>
</dbReference>
<dbReference type="FunFam" id="2.40.50.100:FF:000003">
    <property type="entry name" value="Acetyl-CoA carboxylase biotin carboxyl carrier protein"/>
    <property type="match status" value="1"/>
</dbReference>
<dbReference type="InterPro" id="IPR000089">
    <property type="entry name" value="Biotin_lipoyl"/>
</dbReference>
<dbReference type="STRING" id="742817.HMPREF9449_01505"/>
<evidence type="ECO:0000313" key="3">
    <source>
        <dbReference type="EMBL" id="EHP47652.1"/>
    </source>
</evidence>
<dbReference type="PANTHER" id="PTHR45266:SF3">
    <property type="entry name" value="OXALOACETATE DECARBOXYLASE ALPHA CHAIN"/>
    <property type="match status" value="1"/>
</dbReference>